<sequence>MGDNGKLYIPEDEVPEYKALLREADLILPNQFEAELLSDTPITDLKSLAAAIQVLHKTYQVPHVIITSLRLTRDNQTVPSSRASSRPVSKPASGTQTPSESPNLNAATSHPSAWPTSQSSSEQPQAPQINPDDIENLTIIGSTATSDYKPRLFRIDTPALPLFFSGTGDMFAALTIPRLIEAVHAASTPDLALHSRPSWRSPDDVAPEDLPLAKACQKVLASMQAILGKTAETCDEKMAAYDKRAEKEGCGLGDEADEQTAKRRHLALMNASEVKVVRYVRELLDPPELERFKPRPVEEGRSVPDKVGSKEPDQLDVLHLGIGTHKEGAIQVLEAKTKDEIIGGKSGEDERGESQGQVKEAEEAIEETKGLREENGGDR</sequence>
<dbReference type="GO" id="GO:0005829">
    <property type="term" value="C:cytosol"/>
    <property type="evidence" value="ECO:0007669"/>
    <property type="project" value="TreeGrafter"/>
</dbReference>
<reference evidence="9" key="1">
    <citation type="submission" date="2022-10" db="EMBL/GenBank/DDBJ databases">
        <title>Tapping the CABI collections for fungal endophytes: first genome assemblies for Collariella, Neodidymelliopsis, Ascochyta clinopodiicola, Didymella pomorum, Didymosphaeria variabile, Neocosmospora piperis and Neocucurbitaria cava.</title>
        <authorList>
            <person name="Hill R."/>
        </authorList>
    </citation>
    <scope>NUCLEOTIDE SEQUENCE</scope>
    <source>
        <strain evidence="9">IMI 356814</strain>
    </source>
</reference>
<feature type="domain" description="Pyridoxamine kinase/Phosphomethylpyrimidine kinase" evidence="8">
    <location>
        <begin position="7"/>
        <end position="77"/>
    </location>
</feature>
<feature type="compositionally biased region" description="Polar residues" evidence="7">
    <location>
        <begin position="94"/>
        <end position="111"/>
    </location>
</feature>
<name>A0A9W9CNG0_9PLEO</name>
<accession>A0A9W9CNG0</accession>
<evidence type="ECO:0000256" key="4">
    <source>
        <dbReference type="ARBA" id="ARBA00022741"/>
    </source>
</evidence>
<dbReference type="Gene3D" id="3.40.1190.20">
    <property type="match status" value="1"/>
</dbReference>
<evidence type="ECO:0000313" key="10">
    <source>
        <dbReference type="Proteomes" id="UP001140560"/>
    </source>
</evidence>
<feature type="region of interest" description="Disordered" evidence="7">
    <location>
        <begin position="340"/>
        <end position="379"/>
    </location>
</feature>
<dbReference type="EC" id="2.7.1.35" evidence="2"/>
<keyword evidence="5 9" id="KW-0418">Kinase</keyword>
<evidence type="ECO:0000256" key="2">
    <source>
        <dbReference type="ARBA" id="ARBA00012104"/>
    </source>
</evidence>
<evidence type="ECO:0000256" key="6">
    <source>
        <dbReference type="ARBA" id="ARBA00022840"/>
    </source>
</evidence>
<dbReference type="OrthoDB" id="2104723at2759"/>
<proteinExistence type="inferred from homology"/>
<comment type="similarity">
    <text evidence="1">Belongs to the pyridoxine kinase family.</text>
</comment>
<dbReference type="SUPFAM" id="SSF53613">
    <property type="entry name" value="Ribokinase-like"/>
    <property type="match status" value="1"/>
</dbReference>
<evidence type="ECO:0000256" key="1">
    <source>
        <dbReference type="ARBA" id="ARBA00008805"/>
    </source>
</evidence>
<comment type="caution">
    <text evidence="9">The sequence shown here is derived from an EMBL/GenBank/DDBJ whole genome shotgun (WGS) entry which is preliminary data.</text>
</comment>
<evidence type="ECO:0000256" key="5">
    <source>
        <dbReference type="ARBA" id="ARBA00022777"/>
    </source>
</evidence>
<feature type="region of interest" description="Disordered" evidence="7">
    <location>
        <begin position="75"/>
        <end position="132"/>
    </location>
</feature>
<dbReference type="EMBL" id="JAPEUY010000006">
    <property type="protein sequence ID" value="KAJ4372038.1"/>
    <property type="molecule type" value="Genomic_DNA"/>
</dbReference>
<dbReference type="GO" id="GO:0009443">
    <property type="term" value="P:pyridoxal 5'-phosphate salvage"/>
    <property type="evidence" value="ECO:0007669"/>
    <property type="project" value="InterPro"/>
</dbReference>
<keyword evidence="4" id="KW-0547">Nucleotide-binding</keyword>
<organism evidence="9 10">
    <name type="scientific">Neocucurbitaria cava</name>
    <dbReference type="NCBI Taxonomy" id="798079"/>
    <lineage>
        <taxon>Eukaryota</taxon>
        <taxon>Fungi</taxon>
        <taxon>Dikarya</taxon>
        <taxon>Ascomycota</taxon>
        <taxon>Pezizomycotina</taxon>
        <taxon>Dothideomycetes</taxon>
        <taxon>Pleosporomycetidae</taxon>
        <taxon>Pleosporales</taxon>
        <taxon>Pleosporineae</taxon>
        <taxon>Cucurbitariaceae</taxon>
        <taxon>Neocucurbitaria</taxon>
    </lineage>
</organism>
<keyword evidence="6" id="KW-0067">ATP-binding</keyword>
<dbReference type="AlphaFoldDB" id="A0A9W9CNG0"/>
<dbReference type="GO" id="GO:0005524">
    <property type="term" value="F:ATP binding"/>
    <property type="evidence" value="ECO:0007669"/>
    <property type="project" value="UniProtKB-KW"/>
</dbReference>
<evidence type="ECO:0000256" key="3">
    <source>
        <dbReference type="ARBA" id="ARBA00022679"/>
    </source>
</evidence>
<feature type="compositionally biased region" description="Low complexity" evidence="7">
    <location>
        <begin position="115"/>
        <end position="128"/>
    </location>
</feature>
<evidence type="ECO:0000259" key="8">
    <source>
        <dbReference type="Pfam" id="PF08543"/>
    </source>
</evidence>
<dbReference type="GO" id="GO:0008478">
    <property type="term" value="F:pyridoxal kinase activity"/>
    <property type="evidence" value="ECO:0007669"/>
    <property type="project" value="UniProtKB-EC"/>
</dbReference>
<dbReference type="Proteomes" id="UP001140560">
    <property type="component" value="Unassembled WGS sequence"/>
</dbReference>
<evidence type="ECO:0000256" key="7">
    <source>
        <dbReference type="SAM" id="MobiDB-lite"/>
    </source>
</evidence>
<protein>
    <recommendedName>
        <fullName evidence="2">pyridoxal kinase</fullName>
        <ecNumber evidence="2">2.7.1.35</ecNumber>
    </recommendedName>
</protein>
<dbReference type="Pfam" id="PF08543">
    <property type="entry name" value="Phos_pyr_kin"/>
    <property type="match status" value="1"/>
</dbReference>
<dbReference type="InterPro" id="IPR013749">
    <property type="entry name" value="PM/HMP-P_kinase-1"/>
</dbReference>
<evidence type="ECO:0000313" key="9">
    <source>
        <dbReference type="EMBL" id="KAJ4372038.1"/>
    </source>
</evidence>
<dbReference type="PANTHER" id="PTHR10534">
    <property type="entry name" value="PYRIDOXAL KINASE"/>
    <property type="match status" value="1"/>
</dbReference>
<feature type="compositionally biased region" description="Low complexity" evidence="7">
    <location>
        <begin position="78"/>
        <end position="93"/>
    </location>
</feature>
<gene>
    <name evidence="9" type="primary">BUD16</name>
    <name evidence="9" type="ORF">N0V83_003811</name>
</gene>
<keyword evidence="10" id="KW-1185">Reference proteome</keyword>
<keyword evidence="3 9" id="KW-0808">Transferase</keyword>
<dbReference type="InterPro" id="IPR029056">
    <property type="entry name" value="Ribokinase-like"/>
</dbReference>
<dbReference type="PANTHER" id="PTHR10534:SF2">
    <property type="entry name" value="PYRIDOXAL KINASE"/>
    <property type="match status" value="1"/>
</dbReference>
<dbReference type="InterPro" id="IPR004625">
    <property type="entry name" value="PyrdxlKinase"/>
</dbReference>